<keyword evidence="5" id="KW-1185">Reference proteome</keyword>
<dbReference type="Proteomes" id="UP001605989">
    <property type="component" value="Unassembled WGS sequence"/>
</dbReference>
<accession>A0A848C0Q5</accession>
<name>A0A848C0Q5_9FIRM</name>
<dbReference type="Proteomes" id="UP000591071">
    <property type="component" value="Unassembled WGS sequence"/>
</dbReference>
<protein>
    <submittedName>
        <fullName evidence="3">Leucine-rich repeat protein</fullName>
    </submittedName>
</protein>
<dbReference type="InterPro" id="IPR053139">
    <property type="entry name" value="Surface_bspA-like"/>
</dbReference>
<evidence type="ECO:0000313" key="2">
    <source>
        <dbReference type="EMBL" id="MFG6271846.1"/>
    </source>
</evidence>
<dbReference type="InterPro" id="IPR026906">
    <property type="entry name" value="LRR_5"/>
</dbReference>
<dbReference type="RefSeq" id="WP_162816262.1">
    <property type="nucleotide sequence ID" value="NZ_CP011940.1"/>
</dbReference>
<comment type="caution">
    <text evidence="3">The sequence shown here is derived from an EMBL/GenBank/DDBJ whole genome shotgun (WGS) entry which is preliminary data.</text>
</comment>
<sequence>MFCTNCGKPVPDGSRFCPYCGTPVAGSADGLSYEDVLKKVNKQKEEKIYPIFCSPEDDSLELRPFHDGERGKYVFDVDGCHFEYDERQVGFIRLAKAMTKEALSDKELKRIYWKNDSVEELLQFFTSEEAAEQIMGSVLKKESSLLLSRGIYGLTKDNLMARDMADGAPSALDAWQDFVQSLLGQVGKITGNAEAERTYRELRKEYRGRIIGGGFGLGGALQGMITAGVLNLASGAAHSIFNAIGNAFTNSREKRQLDDLFRSDDLVQSFIDTYRRSVFYLTMDAADRLNLIPPDPEKDELPEVMEGAIKDGTVGKEERKKAAFYVLDRNPYKPLSYKLFYLHFNDRDGIVDRIAEAFGLSEKLENVKFRMTKGVLGYWGKKRDLPLADLLDYIQDGCPLIDAFMSLGLLPQAGDIAGALHDVQMTFPYPLLDKLKQEAEEIVILKGSSQETGDGTTIPSFHFYGVSDESITIPEGVTTISDYAFFCCEQLKELILPQSLKTIGHRAFFDVPCLKKLVIPPSVAAYPLSAVGEKTVVFLSEHTTVVNDEFYNIDVRLDIPLGGNVYEDMKSWGLLERNTSIFTHKNAIDRIKGSEHCELPIESRKLLPPISDVCYKESKQYPEVIHIPEDTEDEEDALPYTKLDTKALVYAPICYLHLTGDIREIGEWCFMKSTLLQFKAEEGLETIGAHAFEGLHFLDRVELPASLSHVGDGAFAHCRDLHFIELLQMDCHIGEDVFAGTDITVCCLPGSIWEAYCQKHAIPYFLKGEDSPVRQELKERQNLDDKRAWKHYDIYKESKTYTLYSYRSDFRDTVHTISNDMGIPILPGGGINPKDNKRIYVVKSQAEKNGDYDREAIVAAIRRRPEKPAYQSEDGMRDIIIHPWTMSFQKCIGEDAYMNSSLIYVYGGTNISYIGENAFAGSKIVAFYATKVKGIWARAFKGCSELSYVEVGDFLDSLEDESFADCPNLKTIKFTDINHIGKDVFKNTPVTVICRRDSHVYEYCMENGIDVDTYSFDSDW</sequence>
<dbReference type="Pfam" id="PF13306">
    <property type="entry name" value="LRR_5"/>
    <property type="match status" value="3"/>
</dbReference>
<evidence type="ECO:0000313" key="5">
    <source>
        <dbReference type="Proteomes" id="UP001605989"/>
    </source>
</evidence>
<dbReference type="InterPro" id="IPR032675">
    <property type="entry name" value="LRR_dom_sf"/>
</dbReference>
<dbReference type="EMBL" id="JBIEKR010000001">
    <property type="protein sequence ID" value="MFG6271846.1"/>
    <property type="molecule type" value="Genomic_DNA"/>
</dbReference>
<dbReference type="Gene3D" id="3.80.10.10">
    <property type="entry name" value="Ribonuclease Inhibitor"/>
    <property type="match status" value="3"/>
</dbReference>
<dbReference type="SUPFAM" id="SSF52058">
    <property type="entry name" value="L domain-like"/>
    <property type="match status" value="1"/>
</dbReference>
<dbReference type="KEGG" id="mhw:ACT01_09840"/>
<reference evidence="3 4" key="1">
    <citation type="submission" date="2020-04" db="EMBL/GenBank/DDBJ databases">
        <authorList>
            <person name="Hitch T.C.A."/>
            <person name="Wylensek D."/>
            <person name="Clavel T."/>
        </authorList>
    </citation>
    <scope>NUCLEOTIDE SEQUENCE [LARGE SCALE GENOMIC DNA]</scope>
    <source>
        <strain evidence="3 4">Oil-RF-744-FAT-WT-6-1</strain>
    </source>
</reference>
<dbReference type="Pfam" id="PF13240">
    <property type="entry name" value="Zn_Ribbon_1"/>
    <property type="match status" value="1"/>
</dbReference>
<dbReference type="AlphaFoldDB" id="A0A848C0Q5"/>
<evidence type="ECO:0000313" key="4">
    <source>
        <dbReference type="Proteomes" id="UP000591071"/>
    </source>
</evidence>
<organism evidence="3 4">
    <name type="scientific">Megasphaera hexanoica</name>
    <dbReference type="NCBI Taxonomy" id="1675036"/>
    <lineage>
        <taxon>Bacteria</taxon>
        <taxon>Bacillati</taxon>
        <taxon>Bacillota</taxon>
        <taxon>Negativicutes</taxon>
        <taxon>Veillonellales</taxon>
        <taxon>Veillonellaceae</taxon>
        <taxon>Megasphaera</taxon>
    </lineage>
</organism>
<evidence type="ECO:0000313" key="3">
    <source>
        <dbReference type="EMBL" id="NME28899.1"/>
    </source>
</evidence>
<proteinExistence type="predicted"/>
<evidence type="ECO:0000259" key="1">
    <source>
        <dbReference type="Pfam" id="PF13240"/>
    </source>
</evidence>
<dbReference type="PANTHER" id="PTHR45661:SF3">
    <property type="entry name" value="IG-LIKE DOMAIN-CONTAINING PROTEIN"/>
    <property type="match status" value="1"/>
</dbReference>
<reference evidence="2 5" key="2">
    <citation type="submission" date="2024-10" db="EMBL/GenBank/DDBJ databases">
        <authorList>
            <person name="Sang B.-I."/>
            <person name="Prabhaharan D."/>
        </authorList>
    </citation>
    <scope>NUCLEOTIDE SEQUENCE [LARGE SCALE GENOMIC DNA]</scope>
    <source>
        <strain evidence="2 5">MH</strain>
    </source>
</reference>
<feature type="domain" description="Zinc-ribbon" evidence="1">
    <location>
        <begin position="2"/>
        <end position="24"/>
    </location>
</feature>
<dbReference type="PANTHER" id="PTHR45661">
    <property type="entry name" value="SURFACE ANTIGEN"/>
    <property type="match status" value="1"/>
</dbReference>
<dbReference type="InterPro" id="IPR026870">
    <property type="entry name" value="Zinc_ribbon_dom"/>
</dbReference>
<dbReference type="EMBL" id="JABAFG010000016">
    <property type="protein sequence ID" value="NME28899.1"/>
    <property type="molecule type" value="Genomic_DNA"/>
</dbReference>
<gene>
    <name evidence="2" type="ORF">ACGTZG_01420</name>
    <name evidence="3" type="ORF">HF872_09750</name>
</gene>